<dbReference type="Proteomes" id="UP000478546">
    <property type="component" value="Unassembled WGS sequence"/>
</dbReference>
<dbReference type="GO" id="GO:0004519">
    <property type="term" value="F:endonuclease activity"/>
    <property type="evidence" value="ECO:0007669"/>
    <property type="project" value="UniProtKB-KW"/>
</dbReference>
<dbReference type="Gene3D" id="2.40.330.30">
    <property type="match status" value="1"/>
</dbReference>
<dbReference type="EMBL" id="JAAEAA010000003">
    <property type="protein sequence ID" value="NDK54784.1"/>
    <property type="molecule type" value="Genomic_DNA"/>
</dbReference>
<feature type="domain" description="Metal-independent restriction enzyme BfiI DNA binding" evidence="1">
    <location>
        <begin position="193"/>
        <end position="354"/>
    </location>
</feature>
<evidence type="ECO:0000259" key="1">
    <source>
        <dbReference type="Pfam" id="PF18243"/>
    </source>
</evidence>
<comment type="caution">
    <text evidence="2">The sequence shown here is derived from an EMBL/GenBank/DDBJ whole genome shotgun (WGS) entry which is preliminary data.</text>
</comment>
<evidence type="ECO:0000313" key="3">
    <source>
        <dbReference type="Proteomes" id="UP000478546"/>
    </source>
</evidence>
<dbReference type="SUPFAM" id="SSF56024">
    <property type="entry name" value="Phospholipase D/nuclease"/>
    <property type="match status" value="1"/>
</dbReference>
<dbReference type="Gene3D" id="3.30.870.10">
    <property type="entry name" value="Endonuclease Chain A"/>
    <property type="match status" value="1"/>
</dbReference>
<dbReference type="Pfam" id="PF18243">
    <property type="entry name" value="BfiI_DBD"/>
    <property type="match status" value="1"/>
</dbReference>
<evidence type="ECO:0000313" key="2">
    <source>
        <dbReference type="EMBL" id="NDK54784.1"/>
    </source>
</evidence>
<dbReference type="AlphaFoldDB" id="A0A6B2H6U1"/>
<accession>A0A6B2H6U1</accession>
<dbReference type="CDD" id="cd10018">
    <property type="entry name" value="BfiI_C"/>
    <property type="match status" value="1"/>
</dbReference>
<protein>
    <submittedName>
        <fullName evidence="2">Restriction endonuclease</fullName>
    </submittedName>
</protein>
<proteinExistence type="predicted"/>
<dbReference type="InterPro" id="IPR033765">
    <property type="entry name" value="BfiI_C"/>
</dbReference>
<keyword evidence="2" id="KW-0255">Endonuclease</keyword>
<gene>
    <name evidence="2" type="ORF">GWO68_02535</name>
</gene>
<dbReference type="InterPro" id="IPR040731">
    <property type="entry name" value="BfiI_DBD"/>
</dbReference>
<keyword evidence="3" id="KW-1185">Reference proteome</keyword>
<sequence length="357" mass="40092">MQFTLHPNVYNTSPSSKGLLHMLEQVWVRDREPGDGTNYIISGFSNYNGGVRFYEIFKQHIDNGGQCIAILGGSTSQRLSSIQVVEQLLEVGCKVYLINRKRILHAKCYGFSTNNEQGVVISSGNFTGPGMSQNIEASMLVKGSHVQELNFSWNDLINNMLSQNWSIYEPTLADRTHPAWQLLYDEIGTSVRLEDAQEVTMLLTLSHADTARIQAAPGTTAGKGTQYFWLSKDSYDFFPALTIRNERGHKATYSALINMNYVDLGIVDNECRVTFEAENNLDFRLGTGKLRYSRIARSGDLAAITRISEFDYELRVLPIGSNAYTELLPYAVNFIGHQGKRYGYISNEDFSNILTNS</sequence>
<keyword evidence="2" id="KW-0378">Hydrolase</keyword>
<organism evidence="2 3">
    <name type="scientific">Pontibacter fetidus</name>
    <dbReference type="NCBI Taxonomy" id="2700082"/>
    <lineage>
        <taxon>Bacteria</taxon>
        <taxon>Pseudomonadati</taxon>
        <taxon>Bacteroidota</taxon>
        <taxon>Cytophagia</taxon>
        <taxon>Cytophagales</taxon>
        <taxon>Hymenobacteraceae</taxon>
        <taxon>Pontibacter</taxon>
    </lineage>
</organism>
<keyword evidence="2" id="KW-0540">Nuclease</keyword>
<reference evidence="2 3" key="1">
    <citation type="submission" date="2020-01" db="EMBL/GenBank/DDBJ databases">
        <authorList>
            <person name="Kim M.K."/>
        </authorList>
    </citation>
    <scope>NUCLEOTIDE SEQUENCE [LARGE SCALE GENOMIC DNA]</scope>
    <source>
        <strain evidence="2 3">BT213</strain>
    </source>
</reference>
<name>A0A6B2H6U1_9BACT</name>